<feature type="region of interest" description="Disordered" evidence="8">
    <location>
        <begin position="834"/>
        <end position="880"/>
    </location>
</feature>
<keyword evidence="3" id="KW-0963">Cytoplasm</keyword>
<sequence>MGNISSQEQVEPDPWWEPNQLQHYSTQNVPSHTDPQESDATVCKTHTQETTRPCEEMILSETTWQRRELTLGQTIQHLAEENMRLTVARQVAEKRLDEMHAEFKAETQRTSEELNRVRGEAEKTQQMFKKLHAQIQAGREDRQMITLEMERIRSGFDAEREAKEEVIAEMRKLREERDKNARELENIKEQLMRERKVVEEITAMLSQEREEKEHVMEELERMKQELKTAKKSLVSTAVDLQTQSMPEEQRMQESESLGTEGCAAMRLRSPEVKAELERFQAEASTRREAMQRVMHAVSSELQRLRRELTAEREARQQLEKNMLHAGSTKKSKQEETLTLELEQVQQKMKADKKRLKQLSQENERLQFELENEHQILRERTDDLEKMQTQLESEREHTQNQIMALKEVATISKQLLLIREGQVMQLKEKLKEIEASVINRVHEKLSVDLKTEYESQIENIRSLKGLYEERMKVILSEKDKLVQDSEEKSQHLKAEIKKSAEFEQQLAELKVSLSQKEEENSNLQIQLDDSEDKSKGLANELSHINNLFTQMLVGSTTTDMDLDRLTRLLQENHDLITEITIKEDSSEAAATLPKLLLDLVTQVDSGTASTSSSPTGERTEDNPLALETPPPPIVHGLTAEDVPGMNSKSTEESANGMAVEDIALNLPKVWKVLMELLSHHVTPSYVGDREDSKNSCYKSVDTPSGPRLVISVSKTFLRLKDLILEKKSLQKELTRLKQLNGHLESKLNDQEHKLSLVSSELRKTWNVVDRMQTQHQQLHTHEKILRYELHEKRKMLNELKQELEYCREKWERARQKNSESELEWKKLRKEFASRKQHPMDLLNNSGESGFSDERGDDSCEDDDGTSKDTGQLDPGIEDLSNLHGDSGIVRTSSPLDTNFPQPRLVLSSSSIHEADTSGSVLGQSELLLDEPILSGTNIMSASPPVRERAELLNHSESELLLGLETELQPNSECSGHIELQPHSLDMCFDSLEHNMKEECMSDCRIEPQIHGDCSTISLITLLKQQLAFFSRNLDCITTRTADITGNNLQALESIFSLPPIQIPKSLHDNITKQDYFKSFYCCEQGDSLHFSSSHCEHMSTTPVFCSNDEIVKSVCCAFKSEHEVVPGEADSLGENNTPNDCPPENITSVETDNTIQCSADESTMLQEPTVENSLCNQQSSHDDSRSSEQSGTVQSSQENLKVNRTPEEIAEARAARLKRLEEQCQQLYNKVTRTTHRSTALCNRLEELHEQYGSNDPPVGTGTDSESSVPVPPPFPHVLPTRRIQTSAILSQRNDSEEVMVSPTTTSSFGHTLYSSQIPTDVEDNGTIESRETIETNSIPTPSPFPHSIPSFEISARAESIAAEINHAEQQSGISIPTPPPLPHILRGRRLPTYSVQSQINGDSTAHSEDETTTQRIPSITQTHEEMSQESTISSTRNEGYSNSNLK</sequence>
<dbReference type="PANTHER" id="PTHR46349">
    <property type="entry name" value="CINGULIN-LIKE PROTEIN 1-RELATED"/>
    <property type="match status" value="1"/>
</dbReference>
<feature type="region of interest" description="Disordered" evidence="8">
    <location>
        <begin position="604"/>
        <end position="653"/>
    </location>
</feature>
<evidence type="ECO:0000256" key="6">
    <source>
        <dbReference type="ARBA" id="ARBA00023179"/>
    </source>
</evidence>
<accession>A0A2J7RAL6</accession>
<feature type="region of interest" description="Disordered" evidence="8">
    <location>
        <begin position="1396"/>
        <end position="1446"/>
    </location>
</feature>
<keyword evidence="2" id="KW-0787">Thick filament</keyword>
<keyword evidence="6" id="KW-0514">Muscle protein</keyword>
<proteinExistence type="predicted"/>
<feature type="region of interest" description="Disordered" evidence="8">
    <location>
        <begin position="1167"/>
        <end position="1206"/>
    </location>
</feature>
<dbReference type="GO" id="GO:0005923">
    <property type="term" value="C:bicellular tight junction"/>
    <property type="evidence" value="ECO:0007669"/>
    <property type="project" value="TreeGrafter"/>
</dbReference>
<feature type="coiled-coil region" evidence="7">
    <location>
        <begin position="718"/>
        <end position="752"/>
    </location>
</feature>
<evidence type="ECO:0000256" key="5">
    <source>
        <dbReference type="ARBA" id="ARBA00023175"/>
    </source>
</evidence>
<dbReference type="PANTHER" id="PTHR46349:SF6">
    <property type="entry name" value="MYOSIN-6-LIKE"/>
    <property type="match status" value="1"/>
</dbReference>
<feature type="compositionally biased region" description="Low complexity" evidence="8">
    <location>
        <begin position="604"/>
        <end position="615"/>
    </location>
</feature>
<feature type="region of interest" description="Disordered" evidence="8">
    <location>
        <begin position="1251"/>
        <end position="1278"/>
    </location>
</feature>
<comment type="subcellular location">
    <subcellularLocation>
        <location evidence="1">Cytoplasm</location>
        <location evidence="1">Myofibril</location>
    </subcellularLocation>
</comment>
<dbReference type="EMBL" id="NEVH01006567">
    <property type="protein sequence ID" value="PNF37877.1"/>
    <property type="molecule type" value="Genomic_DNA"/>
</dbReference>
<reference evidence="9 10" key="1">
    <citation type="submission" date="2017-12" db="EMBL/GenBank/DDBJ databases">
        <title>Hemimetabolous genomes reveal molecular basis of termite eusociality.</title>
        <authorList>
            <person name="Harrison M.C."/>
            <person name="Jongepier E."/>
            <person name="Robertson H.M."/>
            <person name="Arning N."/>
            <person name="Bitard-Feildel T."/>
            <person name="Chao H."/>
            <person name="Childers C.P."/>
            <person name="Dinh H."/>
            <person name="Doddapaneni H."/>
            <person name="Dugan S."/>
            <person name="Gowin J."/>
            <person name="Greiner C."/>
            <person name="Han Y."/>
            <person name="Hu H."/>
            <person name="Hughes D.S.T."/>
            <person name="Huylmans A.-K."/>
            <person name="Kemena C."/>
            <person name="Kremer L.P.M."/>
            <person name="Lee S.L."/>
            <person name="Lopez-Ezquerra A."/>
            <person name="Mallet L."/>
            <person name="Monroy-Kuhn J.M."/>
            <person name="Moser A."/>
            <person name="Murali S.C."/>
            <person name="Muzny D.M."/>
            <person name="Otani S."/>
            <person name="Piulachs M.-D."/>
            <person name="Poelchau M."/>
            <person name="Qu J."/>
            <person name="Schaub F."/>
            <person name="Wada-Katsumata A."/>
            <person name="Worley K.C."/>
            <person name="Xie Q."/>
            <person name="Ylla G."/>
            <person name="Poulsen M."/>
            <person name="Gibbs R.A."/>
            <person name="Schal C."/>
            <person name="Richards S."/>
            <person name="Belles X."/>
            <person name="Korb J."/>
            <person name="Bornberg-Bauer E."/>
        </authorList>
    </citation>
    <scope>NUCLEOTIDE SEQUENCE [LARGE SCALE GENOMIC DNA]</scope>
    <source>
        <tissue evidence="9">Whole body</tissue>
    </source>
</reference>
<dbReference type="InParanoid" id="A0A2J7RAL6"/>
<feature type="compositionally biased region" description="Polar residues" evidence="8">
    <location>
        <begin position="19"/>
        <end position="33"/>
    </location>
</feature>
<feature type="compositionally biased region" description="Polar residues" evidence="8">
    <location>
        <begin position="1132"/>
        <end position="1147"/>
    </location>
</feature>
<feature type="compositionally biased region" description="Polar residues" evidence="8">
    <location>
        <begin position="1190"/>
        <end position="1201"/>
    </location>
</feature>
<comment type="caution">
    <text evidence="9">The sequence shown here is derived from an EMBL/GenBank/DDBJ whole genome shotgun (WGS) entry which is preliminary data.</text>
</comment>
<evidence type="ECO:0000256" key="1">
    <source>
        <dbReference type="ARBA" id="ARBA00004657"/>
    </source>
</evidence>
<evidence type="ECO:0000256" key="8">
    <source>
        <dbReference type="SAM" id="MobiDB-lite"/>
    </source>
</evidence>
<feature type="region of interest" description="Disordered" evidence="8">
    <location>
        <begin position="1125"/>
        <end position="1147"/>
    </location>
</feature>
<feature type="compositionally biased region" description="Polar residues" evidence="8">
    <location>
        <begin position="1301"/>
        <end position="1318"/>
    </location>
</feature>
<feature type="compositionally biased region" description="Polar residues" evidence="8">
    <location>
        <begin position="1428"/>
        <end position="1446"/>
    </location>
</feature>
<organism evidence="9 10">
    <name type="scientific">Cryptotermes secundus</name>
    <dbReference type="NCBI Taxonomy" id="105785"/>
    <lineage>
        <taxon>Eukaryota</taxon>
        <taxon>Metazoa</taxon>
        <taxon>Ecdysozoa</taxon>
        <taxon>Arthropoda</taxon>
        <taxon>Hexapoda</taxon>
        <taxon>Insecta</taxon>
        <taxon>Pterygota</taxon>
        <taxon>Neoptera</taxon>
        <taxon>Polyneoptera</taxon>
        <taxon>Dictyoptera</taxon>
        <taxon>Blattodea</taxon>
        <taxon>Blattoidea</taxon>
        <taxon>Termitoidae</taxon>
        <taxon>Kalotermitidae</taxon>
        <taxon>Cryptotermitinae</taxon>
        <taxon>Cryptotermes</taxon>
    </lineage>
</organism>
<feature type="region of interest" description="Disordered" evidence="8">
    <location>
        <begin position="1291"/>
        <end position="1322"/>
    </location>
</feature>
<feature type="coiled-coil region" evidence="7">
    <location>
        <begin position="781"/>
        <end position="815"/>
    </location>
</feature>
<evidence type="ECO:0000256" key="2">
    <source>
        <dbReference type="ARBA" id="ARBA00022433"/>
    </source>
</evidence>
<keyword evidence="4" id="KW-0518">Myosin</keyword>
<feature type="coiled-coil region" evidence="7">
    <location>
        <begin position="156"/>
        <end position="236"/>
    </location>
</feature>
<protein>
    <submittedName>
        <fullName evidence="9">Uncharacterized protein</fullName>
    </submittedName>
</protein>
<keyword evidence="10" id="KW-1185">Reference proteome</keyword>
<name>A0A2J7RAL6_9NEOP</name>
<evidence type="ECO:0000313" key="9">
    <source>
        <dbReference type="EMBL" id="PNF37877.1"/>
    </source>
</evidence>
<evidence type="ECO:0000313" key="10">
    <source>
        <dbReference type="Proteomes" id="UP000235965"/>
    </source>
</evidence>
<evidence type="ECO:0000256" key="7">
    <source>
        <dbReference type="SAM" id="Coils"/>
    </source>
</evidence>
<keyword evidence="7" id="KW-0175">Coiled coil</keyword>
<evidence type="ECO:0000256" key="3">
    <source>
        <dbReference type="ARBA" id="ARBA00022490"/>
    </source>
</evidence>
<feature type="region of interest" description="Disordered" evidence="8">
    <location>
        <begin position="1"/>
        <end position="50"/>
    </location>
</feature>
<feature type="coiled-coil region" evidence="7">
    <location>
        <begin position="287"/>
        <end position="407"/>
    </location>
</feature>
<feature type="coiled-coil region" evidence="7">
    <location>
        <begin position="474"/>
        <end position="539"/>
    </location>
</feature>
<dbReference type="Proteomes" id="UP000235965">
    <property type="component" value="Unassembled WGS sequence"/>
</dbReference>
<evidence type="ECO:0000256" key="4">
    <source>
        <dbReference type="ARBA" id="ARBA00023123"/>
    </source>
</evidence>
<gene>
    <name evidence="9" type="ORF">B7P43_G07405</name>
</gene>
<feature type="coiled-coil region" evidence="7">
    <location>
        <begin position="1209"/>
        <end position="1236"/>
    </location>
</feature>
<keyword evidence="5" id="KW-0505">Motor protein</keyword>
<dbReference type="OrthoDB" id="8191583at2759"/>
<dbReference type="FunCoup" id="A0A2J7RAL6">
    <property type="interactions" value="7"/>
</dbReference>